<gene>
    <name evidence="1" type="ORF">TRIATDRAFT_300746</name>
</gene>
<evidence type="ECO:0000313" key="1">
    <source>
        <dbReference type="EMBL" id="EHK42567.1"/>
    </source>
</evidence>
<dbReference type="HOGENOM" id="CLU_2831505_0_0_1"/>
<organism evidence="1 2">
    <name type="scientific">Hypocrea atroviridis (strain ATCC 20476 / IMI 206040)</name>
    <name type="common">Trichoderma atroviride</name>
    <dbReference type="NCBI Taxonomy" id="452589"/>
    <lineage>
        <taxon>Eukaryota</taxon>
        <taxon>Fungi</taxon>
        <taxon>Dikarya</taxon>
        <taxon>Ascomycota</taxon>
        <taxon>Pezizomycotina</taxon>
        <taxon>Sordariomycetes</taxon>
        <taxon>Hypocreomycetidae</taxon>
        <taxon>Hypocreales</taxon>
        <taxon>Hypocreaceae</taxon>
        <taxon>Trichoderma</taxon>
    </lineage>
</organism>
<proteinExistence type="predicted"/>
<dbReference type="EMBL" id="ABDG02000026">
    <property type="protein sequence ID" value="EHK42567.1"/>
    <property type="molecule type" value="Genomic_DNA"/>
</dbReference>
<sequence length="66" mass="7523">MHGDGGLMEGFRCRFAVLSIINNSYKRDSVLYGNRVSRQRCRTAVLLNKSINLHTHIIDDVSTWSV</sequence>
<dbReference type="Proteomes" id="UP000005426">
    <property type="component" value="Unassembled WGS sequence"/>
</dbReference>
<evidence type="ECO:0000313" key="2">
    <source>
        <dbReference type="Proteomes" id="UP000005426"/>
    </source>
</evidence>
<dbReference type="AlphaFoldDB" id="G9P1R8"/>
<name>G9P1R8_HYPAI</name>
<comment type="caution">
    <text evidence="1">The sequence shown here is derived from an EMBL/GenBank/DDBJ whole genome shotgun (WGS) entry which is preliminary data.</text>
</comment>
<keyword evidence="2" id="KW-1185">Reference proteome</keyword>
<protein>
    <submittedName>
        <fullName evidence="1">Uncharacterized protein</fullName>
    </submittedName>
</protein>
<accession>G9P1R8</accession>
<reference evidence="1 2" key="1">
    <citation type="journal article" date="2011" name="Genome Biol.">
        <title>Comparative genome sequence analysis underscores mycoparasitism as the ancestral life style of Trichoderma.</title>
        <authorList>
            <person name="Kubicek C.P."/>
            <person name="Herrera-Estrella A."/>
            <person name="Seidl-Seiboth V."/>
            <person name="Martinez D.A."/>
            <person name="Druzhinina I.S."/>
            <person name="Thon M."/>
            <person name="Zeilinger S."/>
            <person name="Casas-Flores S."/>
            <person name="Horwitz B.A."/>
            <person name="Mukherjee P.K."/>
            <person name="Mukherjee M."/>
            <person name="Kredics L."/>
            <person name="Alcaraz L.D."/>
            <person name="Aerts A."/>
            <person name="Antal Z."/>
            <person name="Atanasova L."/>
            <person name="Cervantes-Badillo M.G."/>
            <person name="Challacombe J."/>
            <person name="Chertkov O."/>
            <person name="McCluskey K."/>
            <person name="Coulpier F."/>
            <person name="Deshpande N."/>
            <person name="von Doehren H."/>
            <person name="Ebbole D.J."/>
            <person name="Esquivel-Naranjo E.U."/>
            <person name="Fekete E."/>
            <person name="Flipphi M."/>
            <person name="Glaser F."/>
            <person name="Gomez-Rodriguez E.Y."/>
            <person name="Gruber S."/>
            <person name="Han C."/>
            <person name="Henrissat B."/>
            <person name="Hermosa R."/>
            <person name="Hernandez-Onate M."/>
            <person name="Karaffa L."/>
            <person name="Kosti I."/>
            <person name="Le Crom S."/>
            <person name="Lindquist E."/>
            <person name="Lucas S."/>
            <person name="Luebeck M."/>
            <person name="Luebeck P.S."/>
            <person name="Margeot A."/>
            <person name="Metz B."/>
            <person name="Misra M."/>
            <person name="Nevalainen H."/>
            <person name="Omann M."/>
            <person name="Packer N."/>
            <person name="Perrone G."/>
            <person name="Uresti-Rivera E.E."/>
            <person name="Salamov A."/>
            <person name="Schmoll M."/>
            <person name="Seiboth B."/>
            <person name="Shapiro H."/>
            <person name="Sukno S."/>
            <person name="Tamayo-Ramos J.A."/>
            <person name="Tisch D."/>
            <person name="Wiest A."/>
            <person name="Wilkinson H.H."/>
            <person name="Zhang M."/>
            <person name="Coutinho P.M."/>
            <person name="Kenerley C.M."/>
            <person name="Monte E."/>
            <person name="Baker S.E."/>
            <person name="Grigoriev I.V."/>
        </authorList>
    </citation>
    <scope>NUCLEOTIDE SEQUENCE [LARGE SCALE GENOMIC DNA]</scope>
    <source>
        <strain evidence="2">ATCC 20476 / IMI 206040</strain>
    </source>
</reference>